<comment type="similarity">
    <text evidence="2">Belongs to the mitochondrial carrier (TC 2.A.29) family.</text>
</comment>
<evidence type="ECO:0000256" key="8">
    <source>
        <dbReference type="ARBA" id="ARBA00023136"/>
    </source>
</evidence>
<dbReference type="KEGG" id="ttt:THITE_2170684"/>
<keyword evidence="7" id="KW-1133">Transmembrane helix</keyword>
<keyword evidence="5" id="KW-0677">Repeat</keyword>
<dbReference type="SUPFAM" id="SSF103506">
    <property type="entry name" value="Mitochondrial carrier"/>
    <property type="match status" value="1"/>
</dbReference>
<dbReference type="HOGENOM" id="CLU_1998096_0_0_1"/>
<evidence type="ECO:0000256" key="1">
    <source>
        <dbReference type="ARBA" id="ARBA00004141"/>
    </source>
</evidence>
<name>G2R854_THETT</name>
<dbReference type="GO" id="GO:0016020">
    <property type="term" value="C:membrane"/>
    <property type="evidence" value="ECO:0007669"/>
    <property type="project" value="UniProtKB-SubCell"/>
</dbReference>
<dbReference type="Gene3D" id="1.50.40.10">
    <property type="entry name" value="Mitochondrial carrier domain"/>
    <property type="match status" value="1"/>
</dbReference>
<evidence type="ECO:0000313" key="10">
    <source>
        <dbReference type="Proteomes" id="UP000008181"/>
    </source>
</evidence>
<comment type="subcellular location">
    <subcellularLocation>
        <location evidence="1">Membrane</location>
        <topology evidence="1">Multi-pass membrane protein</topology>
    </subcellularLocation>
</comment>
<keyword evidence="3" id="KW-0813">Transport</keyword>
<evidence type="ECO:0000256" key="2">
    <source>
        <dbReference type="ARBA" id="ARBA00006375"/>
    </source>
</evidence>
<evidence type="ECO:0000256" key="4">
    <source>
        <dbReference type="ARBA" id="ARBA00022692"/>
    </source>
</evidence>
<feature type="non-terminal residue" evidence="9">
    <location>
        <position position="125"/>
    </location>
</feature>
<evidence type="ECO:0000256" key="3">
    <source>
        <dbReference type="ARBA" id="ARBA00022448"/>
    </source>
</evidence>
<keyword evidence="4" id="KW-0812">Transmembrane</keyword>
<reference evidence="9 10" key="1">
    <citation type="journal article" date="2011" name="Nat. Biotechnol.">
        <title>Comparative genomic analysis of the thermophilic biomass-degrading fungi Myceliophthora thermophila and Thielavia terrestris.</title>
        <authorList>
            <person name="Berka R.M."/>
            <person name="Grigoriev I.V."/>
            <person name="Otillar R."/>
            <person name="Salamov A."/>
            <person name="Grimwood J."/>
            <person name="Reid I."/>
            <person name="Ishmael N."/>
            <person name="John T."/>
            <person name="Darmond C."/>
            <person name="Moisan M.-C."/>
            <person name="Henrissat B."/>
            <person name="Coutinho P.M."/>
            <person name="Lombard V."/>
            <person name="Natvig D.O."/>
            <person name="Lindquist E."/>
            <person name="Schmutz J."/>
            <person name="Lucas S."/>
            <person name="Harris P."/>
            <person name="Powlowski J."/>
            <person name="Bellemare A."/>
            <person name="Taylor D."/>
            <person name="Butler G."/>
            <person name="de Vries R.P."/>
            <person name="Allijn I.E."/>
            <person name="van den Brink J."/>
            <person name="Ushinsky S."/>
            <person name="Storms R."/>
            <person name="Powell A.J."/>
            <person name="Paulsen I.T."/>
            <person name="Elbourne L.D.H."/>
            <person name="Baker S.E."/>
            <person name="Magnuson J."/>
            <person name="LaBoissiere S."/>
            <person name="Clutterbuck A.J."/>
            <person name="Martinez D."/>
            <person name="Wogulis M."/>
            <person name="de Leon A.L."/>
            <person name="Rey M.W."/>
            <person name="Tsang A."/>
        </authorList>
    </citation>
    <scope>NUCLEOTIDE SEQUENCE [LARGE SCALE GENOMIC DNA]</scope>
    <source>
        <strain evidence="10">ATCC 38088 / NRRL 8126</strain>
    </source>
</reference>
<dbReference type="PANTHER" id="PTHR45618">
    <property type="entry name" value="MITOCHONDRIAL DICARBOXYLATE CARRIER-RELATED"/>
    <property type="match status" value="1"/>
</dbReference>
<sequence>MQVLQTRAPMLSTLYKFATRDGQSNIDRRRCPPFPLTLGDPDAGILSLWSGLSASVLRQSTYSTARFGLYSVLSQQLQKRSGASKLSTTSTIVCAGVAGGLAGMVGNPTEVGSTPLSRSAVRLRN</sequence>
<evidence type="ECO:0000256" key="7">
    <source>
        <dbReference type="ARBA" id="ARBA00022989"/>
    </source>
</evidence>
<dbReference type="RefSeq" id="XP_003654449.1">
    <property type="nucleotide sequence ID" value="XM_003654401.1"/>
</dbReference>
<dbReference type="InterPro" id="IPR023395">
    <property type="entry name" value="MCP_dom_sf"/>
</dbReference>
<evidence type="ECO:0000256" key="6">
    <source>
        <dbReference type="ARBA" id="ARBA00022792"/>
    </source>
</evidence>
<dbReference type="InterPro" id="IPR050391">
    <property type="entry name" value="Mito_Metabolite_Transporter"/>
</dbReference>
<dbReference type="EMBL" id="CP003011">
    <property type="protein sequence ID" value="AEO68113.1"/>
    <property type="molecule type" value="Genomic_DNA"/>
</dbReference>
<keyword evidence="6" id="KW-0999">Mitochondrion inner membrane</keyword>
<dbReference type="Pfam" id="PF00153">
    <property type="entry name" value="Mito_carr"/>
    <property type="match status" value="1"/>
</dbReference>
<organism evidence="9 10">
    <name type="scientific">Thermothielavioides terrestris (strain ATCC 38088 / NRRL 8126)</name>
    <name type="common">Thielavia terrestris</name>
    <dbReference type="NCBI Taxonomy" id="578455"/>
    <lineage>
        <taxon>Eukaryota</taxon>
        <taxon>Fungi</taxon>
        <taxon>Dikarya</taxon>
        <taxon>Ascomycota</taxon>
        <taxon>Pezizomycotina</taxon>
        <taxon>Sordariomycetes</taxon>
        <taxon>Sordariomycetidae</taxon>
        <taxon>Sordariales</taxon>
        <taxon>Chaetomiaceae</taxon>
        <taxon>Thermothielavioides</taxon>
        <taxon>Thermothielavioides terrestris</taxon>
    </lineage>
</organism>
<dbReference type="OrthoDB" id="448427at2759"/>
<keyword evidence="10" id="KW-1185">Reference proteome</keyword>
<dbReference type="InterPro" id="IPR018108">
    <property type="entry name" value="MCP_transmembrane"/>
</dbReference>
<keyword evidence="8" id="KW-0472">Membrane</keyword>
<keyword evidence="6" id="KW-0496">Mitochondrion</keyword>
<accession>G2R854</accession>
<protein>
    <submittedName>
        <fullName evidence="9">Uncharacterized protein</fullName>
    </submittedName>
</protein>
<gene>
    <name evidence="9" type="ORF">THITE_2170684</name>
</gene>
<dbReference type="Proteomes" id="UP000008181">
    <property type="component" value="Chromosome 3"/>
</dbReference>
<dbReference type="GeneID" id="11516149"/>
<dbReference type="AlphaFoldDB" id="G2R854"/>
<evidence type="ECO:0000313" key="9">
    <source>
        <dbReference type="EMBL" id="AEO68113.1"/>
    </source>
</evidence>
<evidence type="ECO:0000256" key="5">
    <source>
        <dbReference type="ARBA" id="ARBA00022737"/>
    </source>
</evidence>
<proteinExistence type="inferred from homology"/>